<accession>A0AAX4JWX2</accession>
<dbReference type="Proteomes" id="UP001355207">
    <property type="component" value="Chromosome 5"/>
</dbReference>
<proteinExistence type="predicted"/>
<organism evidence="2 3">
    <name type="scientific">Kwoniella dendrophila CBS 6074</name>
    <dbReference type="NCBI Taxonomy" id="1295534"/>
    <lineage>
        <taxon>Eukaryota</taxon>
        <taxon>Fungi</taxon>
        <taxon>Dikarya</taxon>
        <taxon>Basidiomycota</taxon>
        <taxon>Agaricomycotina</taxon>
        <taxon>Tremellomycetes</taxon>
        <taxon>Tremellales</taxon>
        <taxon>Cryptococcaceae</taxon>
        <taxon>Kwoniella</taxon>
    </lineage>
</organism>
<evidence type="ECO:0000313" key="2">
    <source>
        <dbReference type="EMBL" id="WWC89403.1"/>
    </source>
</evidence>
<dbReference type="AlphaFoldDB" id="A0AAX4JWX2"/>
<sequence length="79" mass="8364">MDFSSSTAPVSRETWAPRSPSPPPRASYNGDQYSDRAPPSGPRGGDAPRAPPSNGGGSNNGGDYERERDSRDSRREGNG</sequence>
<gene>
    <name evidence="2" type="ORF">L201_004327</name>
</gene>
<evidence type="ECO:0000256" key="1">
    <source>
        <dbReference type="SAM" id="MobiDB-lite"/>
    </source>
</evidence>
<reference evidence="2 3" key="1">
    <citation type="submission" date="2024-01" db="EMBL/GenBank/DDBJ databases">
        <title>Comparative genomics of Cryptococcus and Kwoniella reveals pathogenesis evolution and contrasting modes of karyotype evolution via chromosome fusion or intercentromeric recombination.</title>
        <authorList>
            <person name="Coelho M.A."/>
            <person name="David-Palma M."/>
            <person name="Shea T."/>
            <person name="Bowers K."/>
            <person name="McGinley-Smith S."/>
            <person name="Mohammad A.W."/>
            <person name="Gnirke A."/>
            <person name="Yurkov A.M."/>
            <person name="Nowrousian M."/>
            <person name="Sun S."/>
            <person name="Cuomo C.A."/>
            <person name="Heitman J."/>
        </authorList>
    </citation>
    <scope>NUCLEOTIDE SEQUENCE [LARGE SCALE GENOMIC DNA]</scope>
    <source>
        <strain evidence="2 3">CBS 6074</strain>
    </source>
</reference>
<dbReference type="RefSeq" id="XP_066076166.1">
    <property type="nucleotide sequence ID" value="XM_066220069.1"/>
</dbReference>
<evidence type="ECO:0000313" key="3">
    <source>
        <dbReference type="Proteomes" id="UP001355207"/>
    </source>
</evidence>
<feature type="region of interest" description="Disordered" evidence="1">
    <location>
        <begin position="1"/>
        <end position="79"/>
    </location>
</feature>
<dbReference type="EMBL" id="CP144102">
    <property type="protein sequence ID" value="WWC89403.1"/>
    <property type="molecule type" value="Genomic_DNA"/>
</dbReference>
<feature type="compositionally biased region" description="Basic and acidic residues" evidence="1">
    <location>
        <begin position="63"/>
        <end position="79"/>
    </location>
</feature>
<name>A0AAX4JWX2_9TREE</name>
<dbReference type="GeneID" id="91094997"/>
<protein>
    <submittedName>
        <fullName evidence="2">Uncharacterized protein</fullName>
    </submittedName>
</protein>
<keyword evidence="3" id="KW-1185">Reference proteome</keyword>